<evidence type="ECO:0000313" key="4">
    <source>
        <dbReference type="EMBL" id="ANN16774.1"/>
    </source>
</evidence>
<dbReference type="InterPro" id="IPR050882">
    <property type="entry name" value="Prepilin_peptidase/N-MTase"/>
</dbReference>
<dbReference type="EMBL" id="CP016174">
    <property type="protein sequence ID" value="ANN16774.1"/>
    <property type="molecule type" value="Genomic_DNA"/>
</dbReference>
<dbReference type="STRING" id="31958.SD37_14655"/>
<dbReference type="AlphaFoldDB" id="A0A193BX81"/>
<accession>A0A193BX81</accession>
<dbReference type="PANTHER" id="PTHR30487:SF0">
    <property type="entry name" value="PREPILIN LEADER PEPTIDASE_N-METHYLTRANSFERASE-RELATED"/>
    <property type="match status" value="1"/>
</dbReference>
<organism evidence="4 5">
    <name type="scientific">Amycolatopsis orientalis</name>
    <name type="common">Nocardia orientalis</name>
    <dbReference type="NCBI Taxonomy" id="31958"/>
    <lineage>
        <taxon>Bacteria</taxon>
        <taxon>Bacillati</taxon>
        <taxon>Actinomycetota</taxon>
        <taxon>Actinomycetes</taxon>
        <taxon>Pseudonocardiales</taxon>
        <taxon>Pseudonocardiaceae</taxon>
        <taxon>Amycolatopsis</taxon>
    </lineage>
</organism>
<evidence type="ECO:0000259" key="3">
    <source>
        <dbReference type="Pfam" id="PF01478"/>
    </source>
</evidence>
<dbReference type="Pfam" id="PF01478">
    <property type="entry name" value="Peptidase_A24"/>
    <property type="match status" value="1"/>
</dbReference>
<keyword evidence="5" id="KW-1185">Reference proteome</keyword>
<feature type="transmembrane region" description="Helical" evidence="2">
    <location>
        <begin position="141"/>
        <end position="174"/>
    </location>
</feature>
<dbReference type="KEGG" id="aori:SD37_14655"/>
<evidence type="ECO:0000256" key="1">
    <source>
        <dbReference type="ARBA" id="ARBA00005801"/>
    </source>
</evidence>
<dbReference type="Gene3D" id="1.20.120.1220">
    <property type="match status" value="1"/>
</dbReference>
<reference evidence="4 5" key="1">
    <citation type="journal article" date="2015" name="Genome Announc.">
        <title>Draft Genome Sequence of Norvancomycin-Producing Strain Amycolatopsis orientalis CPCC200066.</title>
        <authorList>
            <person name="Lei X."/>
            <person name="Yuan F."/>
            <person name="Shi Y."/>
            <person name="Li X."/>
            <person name="Wang L."/>
            <person name="Hong B."/>
        </authorList>
    </citation>
    <scope>NUCLEOTIDE SEQUENCE [LARGE SCALE GENOMIC DNA]</scope>
    <source>
        <strain evidence="4 5">B-37</strain>
    </source>
</reference>
<name>A0A193BX81_AMYOR</name>
<feature type="transmembrane region" description="Helical" evidence="2">
    <location>
        <begin position="55"/>
        <end position="73"/>
    </location>
</feature>
<dbReference type="InterPro" id="IPR000045">
    <property type="entry name" value="Prepilin_IV_endopep_pep"/>
</dbReference>
<keyword evidence="2" id="KW-0812">Transmembrane</keyword>
<dbReference type="eggNOG" id="COG1989">
    <property type="taxonomic scope" value="Bacteria"/>
</dbReference>
<feature type="domain" description="Prepilin type IV endopeptidase peptidase" evidence="3">
    <location>
        <begin position="63"/>
        <end position="167"/>
    </location>
</feature>
<dbReference type="PANTHER" id="PTHR30487">
    <property type="entry name" value="TYPE 4 PREPILIN-LIKE PROTEINS LEADER PEPTIDE-PROCESSING ENZYME"/>
    <property type="match status" value="1"/>
</dbReference>
<keyword evidence="2" id="KW-1133">Transmembrane helix</keyword>
<evidence type="ECO:0000313" key="5">
    <source>
        <dbReference type="Proteomes" id="UP000093695"/>
    </source>
</evidence>
<feature type="transmembrane region" description="Helical" evidence="2">
    <location>
        <begin position="29"/>
        <end position="49"/>
    </location>
</feature>
<comment type="similarity">
    <text evidence="1">Belongs to the peptidase A24 family.</text>
</comment>
<feature type="transmembrane region" description="Helical" evidence="2">
    <location>
        <begin position="108"/>
        <end position="129"/>
    </location>
</feature>
<dbReference type="GO" id="GO:0004190">
    <property type="term" value="F:aspartic-type endopeptidase activity"/>
    <property type="evidence" value="ECO:0007669"/>
    <property type="project" value="InterPro"/>
</dbReference>
<gene>
    <name evidence="4" type="ORF">SD37_14655</name>
</gene>
<dbReference type="GO" id="GO:0005886">
    <property type="term" value="C:plasma membrane"/>
    <property type="evidence" value="ECO:0007669"/>
    <property type="project" value="TreeGrafter"/>
</dbReference>
<sequence length="203" mass="20101">MFMPIAFAVAGAGSALVTHSCLRRAGAPVPVWTAALTAALLVAVCLRGQDGAWPVWWLAVPALLTVFAVPLAVADLKYRRLPDILTLPAYPALALALAIAAYGGGAALAWRAVLGGMLFGGAHALVHALSPRSLGAGDVKLAGSLGAILAATGWPSVVLGAVAAALLSVALAVGGPRHPTVPHGPGLLVAAWALAVFAGPGPG</sequence>
<protein>
    <submittedName>
        <fullName evidence="4">Peptidase A24</fullName>
    </submittedName>
</protein>
<proteinExistence type="inferred from homology"/>
<dbReference type="Proteomes" id="UP000093695">
    <property type="component" value="Chromosome"/>
</dbReference>
<dbReference type="GO" id="GO:0006465">
    <property type="term" value="P:signal peptide processing"/>
    <property type="evidence" value="ECO:0007669"/>
    <property type="project" value="TreeGrafter"/>
</dbReference>
<feature type="transmembrane region" description="Helical" evidence="2">
    <location>
        <begin position="85"/>
        <end position="102"/>
    </location>
</feature>
<keyword evidence="2" id="KW-0472">Membrane</keyword>
<evidence type="ECO:0000256" key="2">
    <source>
        <dbReference type="SAM" id="Phobius"/>
    </source>
</evidence>